<dbReference type="AlphaFoldDB" id="A0A7V0Q616"/>
<name>A0A7V0Q616_UNCW3</name>
<feature type="transmembrane region" description="Helical" evidence="1">
    <location>
        <begin position="205"/>
        <end position="224"/>
    </location>
</feature>
<accession>A0A7V0Q616</accession>
<keyword evidence="1" id="KW-0472">Membrane</keyword>
<reference evidence="2" key="1">
    <citation type="journal article" date="2020" name="mSystems">
        <title>Genome- and Community-Level Interaction Insights into Carbon Utilization and Element Cycling Functions of Hydrothermarchaeota in Hydrothermal Sediment.</title>
        <authorList>
            <person name="Zhou Z."/>
            <person name="Liu Y."/>
            <person name="Xu W."/>
            <person name="Pan J."/>
            <person name="Luo Z.H."/>
            <person name="Li M."/>
        </authorList>
    </citation>
    <scope>NUCLEOTIDE SEQUENCE [LARGE SCALE GENOMIC DNA]</scope>
    <source>
        <strain evidence="2">HyVt-28</strain>
    </source>
</reference>
<feature type="transmembrane region" description="Helical" evidence="1">
    <location>
        <begin position="94"/>
        <end position="115"/>
    </location>
</feature>
<protein>
    <recommendedName>
        <fullName evidence="3">DUF4386 domain-containing protein</fullName>
    </recommendedName>
</protein>
<feature type="transmembrane region" description="Helical" evidence="1">
    <location>
        <begin position="147"/>
        <end position="169"/>
    </location>
</feature>
<dbReference type="EMBL" id="DRDR01000173">
    <property type="protein sequence ID" value="HDL60594.1"/>
    <property type="molecule type" value="Genomic_DNA"/>
</dbReference>
<feature type="transmembrane region" description="Helical" evidence="1">
    <location>
        <begin position="7"/>
        <end position="29"/>
    </location>
</feature>
<feature type="transmembrane region" description="Helical" evidence="1">
    <location>
        <begin position="176"/>
        <end position="199"/>
    </location>
</feature>
<sequence length="239" mass="26568">MNYDRRLILVGSICGIAGCIIFLGVAGLLEQLYWQPKFQSLIKSTGDFLSIMGSSPYRQISMGSHLLGAFALLLLAAGFIGLNKMLSYDKKRVTVTIGYTFGVLASVIMVAMSIVQGTTMTKMGKLFLESTPNQGEMILYLYRGLRYIDYGLDIAFDIFFFSAWILLGYAMLNHKYFGKIIGSIGIMLFTVTATLNLWAAPNPPSLELSPVCCLWILVVYIQALRSAKKISFRNDPVMF</sequence>
<evidence type="ECO:0008006" key="3">
    <source>
        <dbReference type="Google" id="ProtNLM"/>
    </source>
</evidence>
<dbReference type="PROSITE" id="PS51257">
    <property type="entry name" value="PROKAR_LIPOPROTEIN"/>
    <property type="match status" value="1"/>
</dbReference>
<proteinExistence type="predicted"/>
<keyword evidence="1" id="KW-1133">Transmembrane helix</keyword>
<organism evidence="2">
    <name type="scientific">candidate division WOR-3 bacterium</name>
    <dbReference type="NCBI Taxonomy" id="2052148"/>
    <lineage>
        <taxon>Bacteria</taxon>
        <taxon>Bacteria division WOR-3</taxon>
    </lineage>
</organism>
<comment type="caution">
    <text evidence="2">The sequence shown here is derived from an EMBL/GenBank/DDBJ whole genome shotgun (WGS) entry which is preliminary data.</text>
</comment>
<evidence type="ECO:0000256" key="1">
    <source>
        <dbReference type="SAM" id="Phobius"/>
    </source>
</evidence>
<feature type="transmembrane region" description="Helical" evidence="1">
    <location>
        <begin position="62"/>
        <end position="82"/>
    </location>
</feature>
<gene>
    <name evidence="2" type="ORF">ENH14_03960</name>
</gene>
<dbReference type="Proteomes" id="UP000886381">
    <property type="component" value="Unassembled WGS sequence"/>
</dbReference>
<evidence type="ECO:0000313" key="2">
    <source>
        <dbReference type="EMBL" id="HDL60594.1"/>
    </source>
</evidence>
<keyword evidence="1" id="KW-0812">Transmembrane</keyword>